<evidence type="ECO:0000313" key="2">
    <source>
        <dbReference type="EMBL" id="KAJ8365666.1"/>
    </source>
</evidence>
<dbReference type="EMBL" id="JAINUF010000004">
    <property type="protein sequence ID" value="KAJ8365666.1"/>
    <property type="molecule type" value="Genomic_DNA"/>
</dbReference>
<feature type="compositionally biased region" description="Basic and acidic residues" evidence="1">
    <location>
        <begin position="88"/>
        <end position="101"/>
    </location>
</feature>
<proteinExistence type="predicted"/>
<organism evidence="2 3">
    <name type="scientific">Synaphobranchus kaupii</name>
    <name type="common">Kaup's arrowtooth eel</name>
    <dbReference type="NCBI Taxonomy" id="118154"/>
    <lineage>
        <taxon>Eukaryota</taxon>
        <taxon>Metazoa</taxon>
        <taxon>Chordata</taxon>
        <taxon>Craniata</taxon>
        <taxon>Vertebrata</taxon>
        <taxon>Euteleostomi</taxon>
        <taxon>Actinopterygii</taxon>
        <taxon>Neopterygii</taxon>
        <taxon>Teleostei</taxon>
        <taxon>Anguilliformes</taxon>
        <taxon>Synaphobranchidae</taxon>
        <taxon>Synaphobranchus</taxon>
    </lineage>
</organism>
<sequence length="177" mass="19350">MPTAPGSTDWLRSRAPLASCSGGARQRAGPLQRRSPQTGRARRGGVGDRPPSAFHVRSPGRRRARDTAEQGRRTAAAFPRLQTGGCLRDQKHIPDSDEKPGKLGARAADLLRECQDSTQTVCNNNNRGKRKKEQGCLLSLHREHLFSPALVPAGLPRSRPRKASGFIFQPNTRNSSQ</sequence>
<accession>A0A9Q1FSW1</accession>
<evidence type="ECO:0000256" key="1">
    <source>
        <dbReference type="SAM" id="MobiDB-lite"/>
    </source>
</evidence>
<comment type="caution">
    <text evidence="2">The sequence shown here is derived from an EMBL/GenBank/DDBJ whole genome shotgun (WGS) entry which is preliminary data.</text>
</comment>
<feature type="region of interest" description="Disordered" evidence="1">
    <location>
        <begin position="151"/>
        <end position="177"/>
    </location>
</feature>
<dbReference type="Proteomes" id="UP001152622">
    <property type="component" value="Chromosome 4"/>
</dbReference>
<reference evidence="2" key="1">
    <citation type="journal article" date="2023" name="Science">
        <title>Genome structures resolve the early diversification of teleost fishes.</title>
        <authorList>
            <person name="Parey E."/>
            <person name="Louis A."/>
            <person name="Montfort J."/>
            <person name="Bouchez O."/>
            <person name="Roques C."/>
            <person name="Iampietro C."/>
            <person name="Lluch J."/>
            <person name="Castinel A."/>
            <person name="Donnadieu C."/>
            <person name="Desvignes T."/>
            <person name="Floi Bucao C."/>
            <person name="Jouanno E."/>
            <person name="Wen M."/>
            <person name="Mejri S."/>
            <person name="Dirks R."/>
            <person name="Jansen H."/>
            <person name="Henkel C."/>
            <person name="Chen W.J."/>
            <person name="Zahm M."/>
            <person name="Cabau C."/>
            <person name="Klopp C."/>
            <person name="Thompson A.W."/>
            <person name="Robinson-Rechavi M."/>
            <person name="Braasch I."/>
            <person name="Lecointre G."/>
            <person name="Bobe J."/>
            <person name="Postlethwait J.H."/>
            <person name="Berthelot C."/>
            <person name="Roest Crollius H."/>
            <person name="Guiguen Y."/>
        </authorList>
    </citation>
    <scope>NUCLEOTIDE SEQUENCE</scope>
    <source>
        <strain evidence="2">WJC10195</strain>
    </source>
</reference>
<dbReference type="AlphaFoldDB" id="A0A9Q1FSW1"/>
<protein>
    <submittedName>
        <fullName evidence="2">Uncharacterized protein</fullName>
    </submittedName>
</protein>
<gene>
    <name evidence="2" type="ORF">SKAU_G00144970</name>
</gene>
<evidence type="ECO:0000313" key="3">
    <source>
        <dbReference type="Proteomes" id="UP001152622"/>
    </source>
</evidence>
<name>A0A9Q1FSW1_SYNKA</name>
<keyword evidence="3" id="KW-1185">Reference proteome</keyword>
<feature type="region of interest" description="Disordered" evidence="1">
    <location>
        <begin position="1"/>
        <end position="102"/>
    </location>
</feature>